<dbReference type="Proteomes" id="UP000663937">
    <property type="component" value="Chromosome"/>
</dbReference>
<evidence type="ECO:0000256" key="5">
    <source>
        <dbReference type="ARBA" id="ARBA00022842"/>
    </source>
</evidence>
<evidence type="ECO:0000256" key="3">
    <source>
        <dbReference type="ARBA" id="ARBA00022679"/>
    </source>
</evidence>
<reference evidence="8" key="1">
    <citation type="submission" date="2021-03" db="EMBL/GenBank/DDBJ databases">
        <title>Pengzhenrongella sicca gen. nov., sp. nov., a new member of suborder Micrococcineae isolated from High-Arctic tundra soil.</title>
        <authorList>
            <person name="Peng F."/>
        </authorList>
    </citation>
    <scope>NUCLEOTIDE SEQUENCE</scope>
    <source>
        <strain evidence="8">LRZ-2</strain>
    </source>
</reference>
<evidence type="ECO:0000313" key="8">
    <source>
        <dbReference type="EMBL" id="QTE29680.1"/>
    </source>
</evidence>
<keyword evidence="5" id="KW-0460">Magnesium</keyword>
<keyword evidence="9" id="KW-1185">Reference proteome</keyword>
<evidence type="ECO:0000256" key="2">
    <source>
        <dbReference type="ARBA" id="ARBA00006706"/>
    </source>
</evidence>
<evidence type="ECO:0000256" key="6">
    <source>
        <dbReference type="RuleBase" id="RU004466"/>
    </source>
</evidence>
<dbReference type="GO" id="GO:0004659">
    <property type="term" value="F:prenyltransferase activity"/>
    <property type="evidence" value="ECO:0007669"/>
    <property type="project" value="InterPro"/>
</dbReference>
<dbReference type="KEGG" id="psic:J4E96_01065"/>
<dbReference type="InterPro" id="IPR008949">
    <property type="entry name" value="Isoprenoid_synthase_dom_sf"/>
</dbReference>
<accession>A0A8A4ZCF8</accession>
<dbReference type="Gene3D" id="1.10.600.10">
    <property type="entry name" value="Farnesyl Diphosphate Synthase"/>
    <property type="match status" value="1"/>
</dbReference>
<keyword evidence="4" id="KW-0479">Metal-binding</keyword>
<organism evidence="8 9">
    <name type="scientific">Pengzhenrongella sicca</name>
    <dbReference type="NCBI Taxonomy" id="2819238"/>
    <lineage>
        <taxon>Bacteria</taxon>
        <taxon>Bacillati</taxon>
        <taxon>Actinomycetota</taxon>
        <taxon>Actinomycetes</taxon>
        <taxon>Micrococcales</taxon>
        <taxon>Pengzhenrongella</taxon>
    </lineage>
</organism>
<dbReference type="GO" id="GO:0008299">
    <property type="term" value="P:isoprenoid biosynthetic process"/>
    <property type="evidence" value="ECO:0007669"/>
    <property type="project" value="InterPro"/>
</dbReference>
<dbReference type="SFLD" id="SFLDS00005">
    <property type="entry name" value="Isoprenoid_Synthase_Type_I"/>
    <property type="match status" value="1"/>
</dbReference>
<dbReference type="PANTHER" id="PTHR12001">
    <property type="entry name" value="GERANYLGERANYL PYROPHOSPHATE SYNTHASE"/>
    <property type="match status" value="1"/>
</dbReference>
<sequence length="400" mass="41092">MVKIARSAAWPGATTGLAEPRPTGAQRTALRTGGPELADRDATDYPAPNSLAAQIERGLEQVAQALDAHLRSGREGAELIAPGYGALWSALADQVGGGKLLRPRLTLAAYLGLGGSDVAGVAPVAAAQELLHTAMVVHDDVLDHDETRRGRPNLAGTRRAELTAAGVTGKAAEDQVLAAALLGGDLALTGAFDLIAHAPLAPELRIGAIELLVRSVTTTIGGEVLDVAAQLAAPTNIDALLIAELKTAAYSCTGPLAVGALLAGADDRTRAQLERLGVALGVAFQLIDDELGVFGDPAATGKSVLSDLREGKRTELLRLAYLAADADGRAVLDRYVGDPGLEADGAARVRAVIVGSGALERTRAVAAGAARTAREIAWQLPAPLAAYLRDLIDQLAGRDC</sequence>
<evidence type="ECO:0000313" key="9">
    <source>
        <dbReference type="Proteomes" id="UP000663937"/>
    </source>
</evidence>
<evidence type="ECO:0000256" key="4">
    <source>
        <dbReference type="ARBA" id="ARBA00022723"/>
    </source>
</evidence>
<dbReference type="SUPFAM" id="SSF48576">
    <property type="entry name" value="Terpenoid synthases"/>
    <property type="match status" value="1"/>
</dbReference>
<dbReference type="Pfam" id="PF00348">
    <property type="entry name" value="polyprenyl_synt"/>
    <property type="match status" value="1"/>
</dbReference>
<proteinExistence type="inferred from homology"/>
<comment type="cofactor">
    <cofactor evidence="1">
        <name>Mg(2+)</name>
        <dbReference type="ChEBI" id="CHEBI:18420"/>
    </cofactor>
</comment>
<dbReference type="GO" id="GO:0046872">
    <property type="term" value="F:metal ion binding"/>
    <property type="evidence" value="ECO:0007669"/>
    <property type="project" value="UniProtKB-KW"/>
</dbReference>
<dbReference type="InterPro" id="IPR033749">
    <property type="entry name" value="Polyprenyl_synt_CS"/>
</dbReference>
<comment type="similarity">
    <text evidence="2 6">Belongs to the FPP/GGPP synthase family.</text>
</comment>
<dbReference type="PROSITE" id="PS00723">
    <property type="entry name" value="POLYPRENYL_SYNTHASE_1"/>
    <property type="match status" value="1"/>
</dbReference>
<protein>
    <submittedName>
        <fullName evidence="8">Polyprenyl synthetase family protein</fullName>
    </submittedName>
</protein>
<name>A0A8A4ZCF8_9MICO</name>
<evidence type="ECO:0000256" key="7">
    <source>
        <dbReference type="SAM" id="MobiDB-lite"/>
    </source>
</evidence>
<gene>
    <name evidence="8" type="ORF">J4E96_01065</name>
</gene>
<evidence type="ECO:0000256" key="1">
    <source>
        <dbReference type="ARBA" id="ARBA00001946"/>
    </source>
</evidence>
<dbReference type="InterPro" id="IPR000092">
    <property type="entry name" value="Polyprenyl_synt"/>
</dbReference>
<keyword evidence="3 6" id="KW-0808">Transferase</keyword>
<dbReference type="AlphaFoldDB" id="A0A8A4ZCF8"/>
<dbReference type="RefSeq" id="WP_227423973.1">
    <property type="nucleotide sequence ID" value="NZ_CP071868.1"/>
</dbReference>
<dbReference type="EMBL" id="CP071868">
    <property type="protein sequence ID" value="QTE29680.1"/>
    <property type="molecule type" value="Genomic_DNA"/>
</dbReference>
<feature type="region of interest" description="Disordered" evidence="7">
    <location>
        <begin position="1"/>
        <end position="43"/>
    </location>
</feature>
<dbReference type="PANTHER" id="PTHR12001:SF85">
    <property type="entry name" value="SHORT CHAIN ISOPRENYL DIPHOSPHATE SYNTHASE"/>
    <property type="match status" value="1"/>
</dbReference>